<dbReference type="PROSITE" id="PS50181">
    <property type="entry name" value="FBOX"/>
    <property type="match status" value="1"/>
</dbReference>
<keyword evidence="4" id="KW-1185">Reference proteome</keyword>
<dbReference type="AlphaFoldDB" id="A0A1Q3EJJ6"/>
<dbReference type="InterPro" id="IPR001810">
    <property type="entry name" value="F-box_dom"/>
</dbReference>
<dbReference type="Proteomes" id="UP000188533">
    <property type="component" value="Unassembled WGS sequence"/>
</dbReference>
<evidence type="ECO:0000259" key="2">
    <source>
        <dbReference type="PROSITE" id="PS50181"/>
    </source>
</evidence>
<comment type="caution">
    <text evidence="3">The sequence shown here is derived from an EMBL/GenBank/DDBJ whole genome shotgun (WGS) entry which is preliminary data.</text>
</comment>
<gene>
    <name evidence="3" type="ORF">LENED_009328</name>
</gene>
<sequence length="340" mass="39522">MAKRKNISKSHSDIEPSPKRRSNRLKCAMADVKLAIPTYRASETISAVAGSSSEAQSTDAPKSLQDLLEMPEDIVREVLRHLDPQDLLNLFHSASVFRTFLLHKSSAPTWAAARANLPGLPPLIKGMDEASYASFLFDKHCEICKVPHASGQNTFWDIQMRVCSACQFSRSIFLQETSFEFQPQPPFIDKKEFLSLIPTMFCGSLGGWMPETVQKYLAQYEEMVTDEDSFKQWRARMNKEREERRKWCDYHYDWLRIDAERCERQMEQRKEGNLEIWRTRYKDITVRLIALGWKEEVIPSQLAQHPHVKKLQRLTDEEWMEISPTLVEYIETQIQDAGMV</sequence>
<accession>A0A1Q3EJJ6</accession>
<feature type="domain" description="F-box" evidence="2">
    <location>
        <begin position="64"/>
        <end position="113"/>
    </location>
</feature>
<reference evidence="3 4" key="2">
    <citation type="submission" date="2017-02" db="EMBL/GenBank/DDBJ databases">
        <title>A genome survey and senescence transcriptome analysis in Lentinula edodes.</title>
        <authorList>
            <person name="Sakamoto Y."/>
            <person name="Nakade K."/>
            <person name="Sato S."/>
            <person name="Yoshida Y."/>
            <person name="Miyazaki K."/>
            <person name="Natsume S."/>
            <person name="Konno N."/>
        </authorList>
    </citation>
    <scope>NUCLEOTIDE SEQUENCE [LARGE SCALE GENOMIC DNA]</scope>
    <source>
        <strain evidence="3 4">NBRC 111202</strain>
    </source>
</reference>
<organism evidence="3 4">
    <name type="scientific">Lentinula edodes</name>
    <name type="common">Shiitake mushroom</name>
    <name type="synonym">Lentinus edodes</name>
    <dbReference type="NCBI Taxonomy" id="5353"/>
    <lineage>
        <taxon>Eukaryota</taxon>
        <taxon>Fungi</taxon>
        <taxon>Dikarya</taxon>
        <taxon>Basidiomycota</taxon>
        <taxon>Agaricomycotina</taxon>
        <taxon>Agaricomycetes</taxon>
        <taxon>Agaricomycetidae</taxon>
        <taxon>Agaricales</taxon>
        <taxon>Marasmiineae</taxon>
        <taxon>Omphalotaceae</taxon>
        <taxon>Lentinula</taxon>
    </lineage>
</organism>
<proteinExistence type="predicted"/>
<keyword evidence="3" id="KW-0675">Receptor</keyword>
<feature type="region of interest" description="Disordered" evidence="1">
    <location>
        <begin position="1"/>
        <end position="24"/>
    </location>
</feature>
<reference evidence="3 4" key="1">
    <citation type="submission" date="2016-08" db="EMBL/GenBank/DDBJ databases">
        <authorList>
            <consortium name="Lentinula edodes genome sequencing consortium"/>
            <person name="Sakamoto Y."/>
            <person name="Nakade K."/>
            <person name="Sato S."/>
            <person name="Yoshida Y."/>
            <person name="Miyazaki K."/>
            <person name="Natsume S."/>
            <person name="Konno N."/>
        </authorList>
    </citation>
    <scope>NUCLEOTIDE SEQUENCE [LARGE SCALE GENOMIC DNA]</scope>
    <source>
        <strain evidence="3 4">NBRC 111202</strain>
    </source>
</reference>
<dbReference type="Pfam" id="PF00646">
    <property type="entry name" value="F-box"/>
    <property type="match status" value="1"/>
</dbReference>
<evidence type="ECO:0000313" key="3">
    <source>
        <dbReference type="EMBL" id="GAW07346.1"/>
    </source>
</evidence>
<dbReference type="CDD" id="cd09917">
    <property type="entry name" value="F-box_SF"/>
    <property type="match status" value="1"/>
</dbReference>
<dbReference type="STRING" id="5353.A0A1Q3EJJ6"/>
<evidence type="ECO:0000313" key="4">
    <source>
        <dbReference type="Proteomes" id="UP000188533"/>
    </source>
</evidence>
<name>A0A1Q3EJJ6_LENED</name>
<evidence type="ECO:0000256" key="1">
    <source>
        <dbReference type="SAM" id="MobiDB-lite"/>
    </source>
</evidence>
<protein>
    <submittedName>
        <fullName evidence="3">Receptor-type tyrosine-protein phosphatase T</fullName>
    </submittedName>
</protein>
<dbReference type="EMBL" id="BDGU01000423">
    <property type="protein sequence ID" value="GAW07346.1"/>
    <property type="molecule type" value="Genomic_DNA"/>
</dbReference>